<dbReference type="GO" id="GO:0003700">
    <property type="term" value="F:DNA-binding transcription factor activity"/>
    <property type="evidence" value="ECO:0007669"/>
    <property type="project" value="InterPro"/>
</dbReference>
<name>A0A1M5VCC8_9CLOT</name>
<dbReference type="STRING" id="1121316.SAMN02745207_02202"/>
<accession>A0A1M5VCC8</accession>
<dbReference type="OrthoDB" id="2966762at2"/>
<reference evidence="2 3" key="1">
    <citation type="submission" date="2016-11" db="EMBL/GenBank/DDBJ databases">
        <authorList>
            <person name="Jaros S."/>
            <person name="Januszkiewicz K."/>
            <person name="Wedrychowicz H."/>
        </authorList>
    </citation>
    <scope>NUCLEOTIDE SEQUENCE [LARGE SCALE GENOMIC DNA]</scope>
    <source>
        <strain evidence="2 3">DSM 8605</strain>
    </source>
</reference>
<keyword evidence="3" id="KW-1185">Reference proteome</keyword>
<organism evidence="2 3">
    <name type="scientific">Clostridium grantii DSM 8605</name>
    <dbReference type="NCBI Taxonomy" id="1121316"/>
    <lineage>
        <taxon>Bacteria</taxon>
        <taxon>Bacillati</taxon>
        <taxon>Bacillota</taxon>
        <taxon>Clostridia</taxon>
        <taxon>Eubacteriales</taxon>
        <taxon>Clostridiaceae</taxon>
        <taxon>Clostridium</taxon>
    </lineage>
</organism>
<dbReference type="InterPro" id="IPR013325">
    <property type="entry name" value="RNA_pol_sigma_r2"/>
</dbReference>
<gene>
    <name evidence="2" type="ORF">SAMN02745207_02202</name>
</gene>
<dbReference type="InterPro" id="IPR007627">
    <property type="entry name" value="RNA_pol_sigma70_r2"/>
</dbReference>
<proteinExistence type="predicted"/>
<evidence type="ECO:0000313" key="2">
    <source>
        <dbReference type="EMBL" id="SHH72865.1"/>
    </source>
</evidence>
<sequence length="132" mass="15319">MENLLKKAKNNDWKAIQEIINKYMPLVLSESSKYDIPGYDFEDIVQHSILSIIKSIKLYKTGLNSFDSFVVTNIKSNNTKLLKSKMKHNREIQNLNNMEISEESYVFTIGDQAIAYNLVESLSNTRNTLKYF</sequence>
<evidence type="ECO:0000259" key="1">
    <source>
        <dbReference type="Pfam" id="PF04542"/>
    </source>
</evidence>
<dbReference type="Gene3D" id="1.20.120.1810">
    <property type="match status" value="1"/>
</dbReference>
<dbReference type="EMBL" id="FQXM01000011">
    <property type="protein sequence ID" value="SHH72865.1"/>
    <property type="molecule type" value="Genomic_DNA"/>
</dbReference>
<protein>
    <submittedName>
        <fullName evidence="2">RNA polymerase sigma factor, sigma-70 family</fullName>
    </submittedName>
</protein>
<feature type="domain" description="RNA polymerase sigma-70 region 2" evidence="1">
    <location>
        <begin position="20"/>
        <end position="82"/>
    </location>
</feature>
<dbReference type="RefSeq" id="WP_073338484.1">
    <property type="nucleotide sequence ID" value="NZ_FQXM01000011.1"/>
</dbReference>
<dbReference type="Proteomes" id="UP000184447">
    <property type="component" value="Unassembled WGS sequence"/>
</dbReference>
<evidence type="ECO:0000313" key="3">
    <source>
        <dbReference type="Proteomes" id="UP000184447"/>
    </source>
</evidence>
<dbReference type="AlphaFoldDB" id="A0A1M5VCC8"/>
<dbReference type="GO" id="GO:0006352">
    <property type="term" value="P:DNA-templated transcription initiation"/>
    <property type="evidence" value="ECO:0007669"/>
    <property type="project" value="InterPro"/>
</dbReference>
<dbReference type="Pfam" id="PF04542">
    <property type="entry name" value="Sigma70_r2"/>
    <property type="match status" value="1"/>
</dbReference>
<dbReference type="SUPFAM" id="SSF88946">
    <property type="entry name" value="Sigma2 domain of RNA polymerase sigma factors"/>
    <property type="match status" value="1"/>
</dbReference>